<dbReference type="GO" id="GO:0009982">
    <property type="term" value="F:pseudouridine synthase activity"/>
    <property type="evidence" value="ECO:0007669"/>
    <property type="project" value="InterPro"/>
</dbReference>
<dbReference type="PROSITE" id="PS50889">
    <property type="entry name" value="S4"/>
    <property type="match status" value="1"/>
</dbReference>
<dbReference type="Gene3D" id="3.30.2350.10">
    <property type="entry name" value="Pseudouridine synthase"/>
    <property type="match status" value="1"/>
</dbReference>
<name>A0A812CZ97_ACAPH</name>
<dbReference type="PROSITE" id="PS01129">
    <property type="entry name" value="PSI_RLU"/>
    <property type="match status" value="1"/>
</dbReference>
<dbReference type="GO" id="GO:0000455">
    <property type="term" value="P:enzyme-directed rRNA pseudouridine synthesis"/>
    <property type="evidence" value="ECO:0007669"/>
    <property type="project" value="TreeGrafter"/>
</dbReference>
<dbReference type="Pfam" id="PF00849">
    <property type="entry name" value="PseudoU_synth_2"/>
    <property type="match status" value="1"/>
</dbReference>
<dbReference type="SUPFAM" id="SSF55120">
    <property type="entry name" value="Pseudouridine synthase"/>
    <property type="match status" value="1"/>
</dbReference>
<sequence>MLGFISTWKRQQKKGIEETGPLTTNPDPGYSSDVLSETEYYFEDGLRKVYPYFHTFTSYVKGRWLGRTVWDVFTKEFHVSTEENLLQDINSGLLRVNDKIVTADYKLKFNDLLSHRIHRHENPVIGTKLEIIEDNEHVIVINKPSSIPCHPCGRYRYNSIVFILGKEYGYTNLRNIYRLDRLTSGVLICAKTSEKTRELEDQILNKSVQKEYVCRVVGKFPDEVEVDQPLECINHKISLWQVRESGKPSKTLFKRLSYNGTTSVVQCFPLTGRTHQIRVHLQYLGHPIINDPLYSGDFWGPEAAKGKIFKCEIDEKKVGEEVIKNHNIGLWEKGPHPLFQTRLQQVKEEAARRKAAASTNLVNISHEEETKSTKDGDSHEEATEPPLKRFKTNDEDKMEESRPSFDLQKWIPNENCIHCKTEYIDPQPKDLIMYLHALSYKGPDWKYQTSLPDWAQPNWQEEH</sequence>
<evidence type="ECO:0000256" key="4">
    <source>
        <dbReference type="SAM" id="MobiDB-lite"/>
    </source>
</evidence>
<comment type="catalytic activity">
    <reaction evidence="3">
        <text>a uridine in RNA = a pseudouridine in RNA</text>
        <dbReference type="Rhea" id="RHEA:48348"/>
        <dbReference type="Rhea" id="RHEA-COMP:12068"/>
        <dbReference type="Rhea" id="RHEA-COMP:12069"/>
        <dbReference type="ChEBI" id="CHEBI:65314"/>
        <dbReference type="ChEBI" id="CHEBI:65315"/>
    </reaction>
</comment>
<evidence type="ECO:0000313" key="6">
    <source>
        <dbReference type="EMBL" id="CAE1286516.1"/>
    </source>
</evidence>
<organism evidence="6 7">
    <name type="scientific">Acanthosepion pharaonis</name>
    <name type="common">Pharaoh cuttlefish</name>
    <name type="synonym">Sepia pharaonis</name>
    <dbReference type="NCBI Taxonomy" id="158019"/>
    <lineage>
        <taxon>Eukaryota</taxon>
        <taxon>Metazoa</taxon>
        <taxon>Spiralia</taxon>
        <taxon>Lophotrochozoa</taxon>
        <taxon>Mollusca</taxon>
        <taxon>Cephalopoda</taxon>
        <taxon>Coleoidea</taxon>
        <taxon>Decapodiformes</taxon>
        <taxon>Sepiida</taxon>
        <taxon>Sepiina</taxon>
        <taxon>Sepiidae</taxon>
        <taxon>Acanthosepion</taxon>
    </lineage>
</organism>
<reference evidence="6" key="1">
    <citation type="submission" date="2021-01" db="EMBL/GenBank/DDBJ databases">
        <authorList>
            <person name="Li R."/>
            <person name="Bekaert M."/>
        </authorList>
    </citation>
    <scope>NUCLEOTIDE SEQUENCE</scope>
    <source>
        <strain evidence="6">Farmed</strain>
    </source>
</reference>
<feature type="compositionally biased region" description="Basic and acidic residues" evidence="4">
    <location>
        <begin position="391"/>
        <end position="403"/>
    </location>
</feature>
<keyword evidence="7" id="KW-1185">Reference proteome</keyword>
<gene>
    <name evidence="6" type="ORF">SPHA_46094</name>
</gene>
<feature type="region of interest" description="Disordered" evidence="4">
    <location>
        <begin position="363"/>
        <end position="405"/>
    </location>
</feature>
<comment type="function">
    <text evidence="3">Responsible for synthesis of pseudouridine from uracil.</text>
</comment>
<evidence type="ECO:0000256" key="1">
    <source>
        <dbReference type="PIRSR" id="PIRSR606225-1"/>
    </source>
</evidence>
<dbReference type="InterPro" id="IPR006145">
    <property type="entry name" value="PsdUridine_synth_RsuA/RluA"/>
</dbReference>
<evidence type="ECO:0000313" key="7">
    <source>
        <dbReference type="Proteomes" id="UP000597762"/>
    </source>
</evidence>
<dbReference type="Proteomes" id="UP000597762">
    <property type="component" value="Unassembled WGS sequence"/>
</dbReference>
<dbReference type="NCBIfam" id="TIGR00005">
    <property type="entry name" value="rluA_subfam"/>
    <property type="match status" value="1"/>
</dbReference>
<dbReference type="PANTHER" id="PTHR21600:SF40">
    <property type="entry name" value="PSEUDOURIDYLATE SYNTHASE RPUSD2"/>
    <property type="match status" value="1"/>
</dbReference>
<comment type="similarity">
    <text evidence="3">Belongs to the pseudouridine synthase RluA family.</text>
</comment>
<dbReference type="AlphaFoldDB" id="A0A812CZ97"/>
<dbReference type="GO" id="GO:0003723">
    <property type="term" value="F:RNA binding"/>
    <property type="evidence" value="ECO:0007669"/>
    <property type="project" value="UniProtKB-KW"/>
</dbReference>
<protein>
    <recommendedName>
        <fullName evidence="3">Pseudouridine synthase</fullName>
        <ecNumber evidence="3">5.4.99.-</ecNumber>
    </recommendedName>
</protein>
<proteinExistence type="inferred from homology"/>
<dbReference type="EC" id="5.4.99.-" evidence="3"/>
<keyword evidence="2" id="KW-0694">RNA-binding</keyword>
<comment type="caution">
    <text evidence="6">The sequence shown here is derived from an EMBL/GenBank/DDBJ whole genome shotgun (WGS) entry which is preliminary data.</text>
</comment>
<keyword evidence="3" id="KW-0413">Isomerase</keyword>
<feature type="domain" description="Pseudouridine synthase RsuA/RluA-like" evidence="5">
    <location>
        <begin position="137"/>
        <end position="282"/>
    </location>
</feature>
<dbReference type="PANTHER" id="PTHR21600">
    <property type="entry name" value="MITOCHONDRIAL RNA PSEUDOURIDINE SYNTHASE"/>
    <property type="match status" value="1"/>
</dbReference>
<dbReference type="InterPro" id="IPR020103">
    <property type="entry name" value="PsdUridine_synth_cat_dom_sf"/>
</dbReference>
<feature type="active site" evidence="1">
    <location>
        <position position="180"/>
    </location>
</feature>
<dbReference type="InterPro" id="IPR050188">
    <property type="entry name" value="RluA_PseudoU_synthase"/>
</dbReference>
<dbReference type="EMBL" id="CAHIKZ030002412">
    <property type="protein sequence ID" value="CAE1286516.1"/>
    <property type="molecule type" value="Genomic_DNA"/>
</dbReference>
<dbReference type="InterPro" id="IPR006225">
    <property type="entry name" value="PsdUridine_synth_RluC/D"/>
</dbReference>
<evidence type="ECO:0000259" key="5">
    <source>
        <dbReference type="Pfam" id="PF00849"/>
    </source>
</evidence>
<accession>A0A812CZ97</accession>
<evidence type="ECO:0000256" key="3">
    <source>
        <dbReference type="RuleBase" id="RU362028"/>
    </source>
</evidence>
<dbReference type="CDD" id="cd02557">
    <property type="entry name" value="PseudoU_synth_ScRIB2"/>
    <property type="match status" value="1"/>
</dbReference>
<dbReference type="InterPro" id="IPR006224">
    <property type="entry name" value="PsdUridine_synth_RluA-like_CS"/>
</dbReference>
<feature type="compositionally biased region" description="Basic and acidic residues" evidence="4">
    <location>
        <begin position="365"/>
        <end position="382"/>
    </location>
</feature>
<dbReference type="OrthoDB" id="424794at2759"/>
<evidence type="ECO:0000256" key="2">
    <source>
        <dbReference type="PROSITE-ProRule" id="PRU00182"/>
    </source>
</evidence>